<accession>A0A0C9XKN6</accession>
<feature type="compositionally biased region" description="Polar residues" evidence="1">
    <location>
        <begin position="26"/>
        <end position="38"/>
    </location>
</feature>
<evidence type="ECO:0000313" key="2">
    <source>
        <dbReference type="EMBL" id="KIK12880.1"/>
    </source>
</evidence>
<feature type="region of interest" description="Disordered" evidence="1">
    <location>
        <begin position="1"/>
        <end position="45"/>
    </location>
</feature>
<keyword evidence="3" id="KW-1185">Reference proteome</keyword>
<feature type="compositionally biased region" description="Basic and acidic residues" evidence="1">
    <location>
        <begin position="127"/>
        <end position="137"/>
    </location>
</feature>
<dbReference type="Proteomes" id="UP000054018">
    <property type="component" value="Unassembled WGS sequence"/>
</dbReference>
<protein>
    <submittedName>
        <fullName evidence="2">Uncharacterized protein</fullName>
    </submittedName>
</protein>
<dbReference type="HOGENOM" id="CLU_1360906_0_0_1"/>
<dbReference type="AlphaFoldDB" id="A0A0C9XKN6"/>
<organism evidence="2 3">
    <name type="scientific">Pisolithus microcarpus 441</name>
    <dbReference type="NCBI Taxonomy" id="765257"/>
    <lineage>
        <taxon>Eukaryota</taxon>
        <taxon>Fungi</taxon>
        <taxon>Dikarya</taxon>
        <taxon>Basidiomycota</taxon>
        <taxon>Agaricomycotina</taxon>
        <taxon>Agaricomycetes</taxon>
        <taxon>Agaricomycetidae</taxon>
        <taxon>Boletales</taxon>
        <taxon>Sclerodermatineae</taxon>
        <taxon>Pisolithaceae</taxon>
        <taxon>Pisolithus</taxon>
    </lineage>
</organism>
<feature type="region of interest" description="Disordered" evidence="1">
    <location>
        <begin position="88"/>
        <end position="143"/>
    </location>
</feature>
<reference evidence="3" key="2">
    <citation type="submission" date="2015-01" db="EMBL/GenBank/DDBJ databases">
        <title>Evolutionary Origins and Diversification of the Mycorrhizal Mutualists.</title>
        <authorList>
            <consortium name="DOE Joint Genome Institute"/>
            <consortium name="Mycorrhizal Genomics Consortium"/>
            <person name="Kohler A."/>
            <person name="Kuo A."/>
            <person name="Nagy L.G."/>
            <person name="Floudas D."/>
            <person name="Copeland A."/>
            <person name="Barry K.W."/>
            <person name="Cichocki N."/>
            <person name="Veneault-Fourrey C."/>
            <person name="LaButti K."/>
            <person name="Lindquist E.A."/>
            <person name="Lipzen A."/>
            <person name="Lundell T."/>
            <person name="Morin E."/>
            <person name="Murat C."/>
            <person name="Riley R."/>
            <person name="Ohm R."/>
            <person name="Sun H."/>
            <person name="Tunlid A."/>
            <person name="Henrissat B."/>
            <person name="Grigoriev I.V."/>
            <person name="Hibbett D.S."/>
            <person name="Martin F."/>
        </authorList>
    </citation>
    <scope>NUCLEOTIDE SEQUENCE [LARGE SCALE GENOMIC DNA]</scope>
    <source>
        <strain evidence="3">441</strain>
    </source>
</reference>
<dbReference type="EMBL" id="KN834040">
    <property type="protein sequence ID" value="KIK12880.1"/>
    <property type="molecule type" value="Genomic_DNA"/>
</dbReference>
<name>A0A0C9XKN6_9AGAM</name>
<evidence type="ECO:0000313" key="3">
    <source>
        <dbReference type="Proteomes" id="UP000054018"/>
    </source>
</evidence>
<feature type="compositionally biased region" description="Basic and acidic residues" evidence="1">
    <location>
        <begin position="108"/>
        <end position="120"/>
    </location>
</feature>
<sequence>MTSSHPTAVSRTASIRSVSISRSATPLSGATSSHSRLSSAKEAEYQEEIARLRAENEEMRWQRDTAQSHAVMLRRDYNLLKEQLNTKAAQASRKTRGVRQHGLMTSAESRKRIAEEEEKRAAKRRKVEAGKQRRQEKAAVVQAQRNAMDGTEVYKGRLTSKNKTELENIALTLGFTADDLKTTKNDLISTSLKLQFRAMSF</sequence>
<evidence type="ECO:0000256" key="1">
    <source>
        <dbReference type="SAM" id="MobiDB-lite"/>
    </source>
</evidence>
<feature type="compositionally biased region" description="Low complexity" evidence="1">
    <location>
        <begin position="8"/>
        <end position="25"/>
    </location>
</feature>
<gene>
    <name evidence="2" type="ORF">PISMIDRAFT_18415</name>
</gene>
<reference evidence="2 3" key="1">
    <citation type="submission" date="2014-04" db="EMBL/GenBank/DDBJ databases">
        <authorList>
            <consortium name="DOE Joint Genome Institute"/>
            <person name="Kuo A."/>
            <person name="Kohler A."/>
            <person name="Costa M.D."/>
            <person name="Nagy L.G."/>
            <person name="Floudas D."/>
            <person name="Copeland A."/>
            <person name="Barry K.W."/>
            <person name="Cichocki N."/>
            <person name="Veneault-Fourrey C."/>
            <person name="LaButti K."/>
            <person name="Lindquist E.A."/>
            <person name="Lipzen A."/>
            <person name="Lundell T."/>
            <person name="Morin E."/>
            <person name="Murat C."/>
            <person name="Sun H."/>
            <person name="Tunlid A."/>
            <person name="Henrissat B."/>
            <person name="Grigoriev I.V."/>
            <person name="Hibbett D.S."/>
            <person name="Martin F."/>
            <person name="Nordberg H.P."/>
            <person name="Cantor M.N."/>
            <person name="Hua S.X."/>
        </authorList>
    </citation>
    <scope>NUCLEOTIDE SEQUENCE [LARGE SCALE GENOMIC DNA]</scope>
    <source>
        <strain evidence="2 3">441</strain>
    </source>
</reference>
<dbReference type="OrthoDB" id="2693441at2759"/>
<proteinExistence type="predicted"/>